<keyword evidence="3" id="KW-1185">Reference proteome</keyword>
<evidence type="ECO:0000313" key="2">
    <source>
        <dbReference type="EMBL" id="RSL73745.1"/>
    </source>
</evidence>
<dbReference type="EMBL" id="NKCI01000001">
    <property type="protein sequence ID" value="RSL73745.1"/>
    <property type="molecule type" value="Genomic_DNA"/>
</dbReference>
<gene>
    <name evidence="2" type="ORF">CEP54_000288</name>
</gene>
<proteinExistence type="predicted"/>
<name>A0A428R8B6_9HYPO</name>
<sequence length="141" mass="15605">MTSDDESTPHTGHPTPSSAANGNNSRPVDNARVTTRELRGNYTPVSILPSPRIDTRDETAPSGSYCPTSQHSGSVRTAPHKHTVSLRWRRPSEFYQLCIPEPETKDSVVEIYNRWLDKADPRSYDAAQVLKSLSEGGTKAR</sequence>
<feature type="compositionally biased region" description="Polar residues" evidence="1">
    <location>
        <begin position="14"/>
        <end position="27"/>
    </location>
</feature>
<dbReference type="Proteomes" id="UP000288168">
    <property type="component" value="Unassembled WGS sequence"/>
</dbReference>
<comment type="caution">
    <text evidence="2">The sequence shown here is derived from an EMBL/GenBank/DDBJ whole genome shotgun (WGS) entry which is preliminary data.</text>
</comment>
<feature type="region of interest" description="Disordered" evidence="1">
    <location>
        <begin position="1"/>
        <end position="83"/>
    </location>
</feature>
<evidence type="ECO:0000256" key="1">
    <source>
        <dbReference type="SAM" id="MobiDB-lite"/>
    </source>
</evidence>
<accession>A0A428R8B6</accession>
<protein>
    <submittedName>
        <fullName evidence="2">Uncharacterized protein</fullName>
    </submittedName>
</protein>
<reference evidence="2 3" key="1">
    <citation type="submission" date="2017-06" db="EMBL/GenBank/DDBJ databases">
        <title>Comparative genomic analysis of Ambrosia Fusariam Clade fungi.</title>
        <authorList>
            <person name="Stajich J.E."/>
            <person name="Carrillo J."/>
            <person name="Kijimoto T."/>
            <person name="Eskalen A."/>
            <person name="O'Donnell K."/>
            <person name="Kasson M."/>
        </authorList>
    </citation>
    <scope>NUCLEOTIDE SEQUENCE [LARGE SCALE GENOMIC DNA]</scope>
    <source>
        <strain evidence="2 3">NRRL62584</strain>
    </source>
</reference>
<feature type="compositionally biased region" description="Polar residues" evidence="1">
    <location>
        <begin position="61"/>
        <end position="75"/>
    </location>
</feature>
<organism evidence="2 3">
    <name type="scientific">Fusarium duplospermum</name>
    <dbReference type="NCBI Taxonomy" id="1325734"/>
    <lineage>
        <taxon>Eukaryota</taxon>
        <taxon>Fungi</taxon>
        <taxon>Dikarya</taxon>
        <taxon>Ascomycota</taxon>
        <taxon>Pezizomycotina</taxon>
        <taxon>Sordariomycetes</taxon>
        <taxon>Hypocreomycetidae</taxon>
        <taxon>Hypocreales</taxon>
        <taxon>Nectriaceae</taxon>
        <taxon>Fusarium</taxon>
        <taxon>Fusarium solani species complex</taxon>
    </lineage>
</organism>
<evidence type="ECO:0000313" key="3">
    <source>
        <dbReference type="Proteomes" id="UP000288168"/>
    </source>
</evidence>
<dbReference type="AlphaFoldDB" id="A0A428R8B6"/>